<reference evidence="1 2" key="1">
    <citation type="submission" date="2013-08" db="EMBL/GenBank/DDBJ databases">
        <authorList>
            <person name="Weinstock G."/>
            <person name="Sodergren E."/>
            <person name="Wylie T."/>
            <person name="Fulton L."/>
            <person name="Fulton R."/>
            <person name="Fronick C."/>
            <person name="O'Laughlin M."/>
            <person name="Godfrey J."/>
            <person name="Miner T."/>
            <person name="Herter B."/>
            <person name="Appelbaum E."/>
            <person name="Cordes M."/>
            <person name="Lek S."/>
            <person name="Wollam A."/>
            <person name="Pepin K.H."/>
            <person name="Palsikar V.B."/>
            <person name="Mitreva M."/>
            <person name="Wilson R.K."/>
        </authorList>
    </citation>
    <scope>NUCLEOTIDE SEQUENCE [LARGE SCALE GENOMIC DNA]</scope>
    <source>
        <strain evidence="1 2">ATCC 15930</strain>
    </source>
</reference>
<name>A0A069QI52_HOYLO</name>
<dbReference type="Proteomes" id="UP000027442">
    <property type="component" value="Unassembled WGS sequence"/>
</dbReference>
<accession>A0A069QI52</accession>
<evidence type="ECO:0000313" key="2">
    <source>
        <dbReference type="Proteomes" id="UP000027442"/>
    </source>
</evidence>
<evidence type="ECO:0000313" key="1">
    <source>
        <dbReference type="EMBL" id="KDR52377.1"/>
    </source>
</evidence>
<gene>
    <name evidence="1" type="ORF">HMPREF1991_01560</name>
</gene>
<dbReference type="eggNOG" id="ENOG502ZXAB">
    <property type="taxonomic scope" value="Bacteria"/>
</dbReference>
<comment type="caution">
    <text evidence="1">The sequence shown here is derived from an EMBL/GenBank/DDBJ whole genome shotgun (WGS) entry which is preliminary data.</text>
</comment>
<dbReference type="HOGENOM" id="CLU_1553898_0_0_10"/>
<dbReference type="EMBL" id="JNGW01000066">
    <property type="protein sequence ID" value="KDR52377.1"/>
    <property type="molecule type" value="Genomic_DNA"/>
</dbReference>
<protein>
    <submittedName>
        <fullName evidence="1">Uncharacterized protein</fullName>
    </submittedName>
</protein>
<dbReference type="PATRIC" id="fig|1122985.7.peg.1622"/>
<dbReference type="AlphaFoldDB" id="A0A069QI52"/>
<keyword evidence="2" id="KW-1185">Reference proteome</keyword>
<sequence>MRYIDNEGNFAPNNIVVDGMMVINPTAEQYEKAGYMPYIETMPSEEELLKQAIENKVDEIKEYDKSSAVNSFKLNGMDAWLSREDRIGTSRAIQLDKENGQTESEIWLNGFCLNVNCDLALKMLGMVGHYAYKAYNRTQAHIHAVRGLKSIEEVQRYDYTQGYPEKLDLKTM</sequence>
<organism evidence="1 2">
    <name type="scientific">Hoylesella loescheii DSM 19665 = JCM 12249 = ATCC 15930</name>
    <dbReference type="NCBI Taxonomy" id="1122985"/>
    <lineage>
        <taxon>Bacteria</taxon>
        <taxon>Pseudomonadati</taxon>
        <taxon>Bacteroidota</taxon>
        <taxon>Bacteroidia</taxon>
        <taxon>Bacteroidales</taxon>
        <taxon>Prevotellaceae</taxon>
        <taxon>Hoylesella</taxon>
    </lineage>
</organism>
<proteinExistence type="predicted"/>
<dbReference type="RefSeq" id="WP_018967346.1">
    <property type="nucleotide sequence ID" value="NZ_KB899214.1"/>
</dbReference>